<evidence type="ECO:0000259" key="2">
    <source>
        <dbReference type="Pfam" id="PF01551"/>
    </source>
</evidence>
<dbReference type="Gene3D" id="2.60.40.1590">
    <property type="entry name" value="Peptidoglycan hydrolase domains"/>
    <property type="match status" value="1"/>
</dbReference>
<organism evidence="3 4">
    <name type="scientific">Ligaoa zhengdingensis</name>
    <dbReference type="NCBI Taxonomy" id="2763658"/>
    <lineage>
        <taxon>Bacteria</taxon>
        <taxon>Bacillati</taxon>
        <taxon>Bacillota</taxon>
        <taxon>Clostridia</taxon>
        <taxon>Eubacteriales</taxon>
        <taxon>Oscillospiraceae</taxon>
        <taxon>Ligaoa</taxon>
    </lineage>
</organism>
<dbReference type="AlphaFoldDB" id="A0A926DZX0"/>
<proteinExistence type="predicted"/>
<gene>
    <name evidence="3" type="ORF">H8711_06200</name>
</gene>
<keyword evidence="4" id="KW-1185">Reference proteome</keyword>
<dbReference type="Pfam" id="PF01551">
    <property type="entry name" value="Peptidase_M23"/>
    <property type="match status" value="1"/>
</dbReference>
<evidence type="ECO:0000313" key="3">
    <source>
        <dbReference type="EMBL" id="MBC8546524.1"/>
    </source>
</evidence>
<feature type="domain" description="M23ase beta-sheet core" evidence="2">
    <location>
        <begin position="131"/>
        <end position="225"/>
    </location>
</feature>
<dbReference type="Gene3D" id="2.70.70.10">
    <property type="entry name" value="Glucose Permease (Domain IIA)"/>
    <property type="match status" value="1"/>
</dbReference>
<comment type="caution">
    <text evidence="3">The sequence shown here is derived from an EMBL/GenBank/DDBJ whole genome shotgun (WGS) entry which is preliminary data.</text>
</comment>
<dbReference type="Proteomes" id="UP000653127">
    <property type="component" value="Unassembled WGS sequence"/>
</dbReference>
<sequence>MELSATTDLNFQPSFYDNGDSQLALLPIHYATQPDVYNLSITAGEQQFNYLITVNDREFEVQHLTVDEDTTANTVGSDAANREWDEKIEPLKLVSDPQQYWDGQFLQPVQGKITTEFGMIRYTNGSTVASRHSGIDIAAAAGTPVLAAGSGRVLFADFIQLTGNTVIIEHGFGVKSWYYHMQSLDVAEGDMVKQGDPIGKVGSTGFSTGPHLHFCMSVNNVFTNPWTAFEQGIG</sequence>
<dbReference type="InterPro" id="IPR016047">
    <property type="entry name" value="M23ase_b-sheet_dom"/>
</dbReference>
<dbReference type="GO" id="GO:0004222">
    <property type="term" value="F:metalloendopeptidase activity"/>
    <property type="evidence" value="ECO:0007669"/>
    <property type="project" value="TreeGrafter"/>
</dbReference>
<reference evidence="3" key="1">
    <citation type="submission" date="2020-08" db="EMBL/GenBank/DDBJ databases">
        <title>Genome public.</title>
        <authorList>
            <person name="Liu C."/>
            <person name="Sun Q."/>
        </authorList>
    </citation>
    <scope>NUCLEOTIDE SEQUENCE</scope>
    <source>
        <strain evidence="3">NSJ-31</strain>
    </source>
</reference>
<dbReference type="CDD" id="cd12797">
    <property type="entry name" value="M23_peptidase"/>
    <property type="match status" value="1"/>
</dbReference>
<accession>A0A926DZX0</accession>
<evidence type="ECO:0000256" key="1">
    <source>
        <dbReference type="ARBA" id="ARBA00022729"/>
    </source>
</evidence>
<dbReference type="EMBL" id="JACRST010000006">
    <property type="protein sequence ID" value="MBC8546524.1"/>
    <property type="molecule type" value="Genomic_DNA"/>
</dbReference>
<dbReference type="InterPro" id="IPR011055">
    <property type="entry name" value="Dup_hybrid_motif"/>
</dbReference>
<dbReference type="PANTHER" id="PTHR21666:SF289">
    <property type="entry name" value="L-ALA--D-GLU ENDOPEPTIDASE"/>
    <property type="match status" value="1"/>
</dbReference>
<name>A0A926DZX0_9FIRM</name>
<dbReference type="PANTHER" id="PTHR21666">
    <property type="entry name" value="PEPTIDASE-RELATED"/>
    <property type="match status" value="1"/>
</dbReference>
<dbReference type="InterPro" id="IPR050570">
    <property type="entry name" value="Cell_wall_metabolism_enzyme"/>
</dbReference>
<evidence type="ECO:0000313" key="4">
    <source>
        <dbReference type="Proteomes" id="UP000653127"/>
    </source>
</evidence>
<keyword evidence="1" id="KW-0732">Signal</keyword>
<dbReference type="SUPFAM" id="SSF51261">
    <property type="entry name" value="Duplicated hybrid motif"/>
    <property type="match status" value="1"/>
</dbReference>
<protein>
    <submittedName>
        <fullName evidence="3">M23 family metallopeptidase</fullName>
    </submittedName>
</protein>